<protein>
    <recommendedName>
        <fullName evidence="3">DNA polymerase epsilon subunit 3</fullName>
    </recommendedName>
</protein>
<feature type="compositionally biased region" description="Basic residues" evidence="4">
    <location>
        <begin position="95"/>
        <end position="106"/>
    </location>
</feature>
<dbReference type="Gene3D" id="1.10.20.10">
    <property type="entry name" value="Histone, subunit A"/>
    <property type="match status" value="1"/>
</dbReference>
<dbReference type="GO" id="GO:0046982">
    <property type="term" value="F:protein heterodimerization activity"/>
    <property type="evidence" value="ECO:0007669"/>
    <property type="project" value="InterPro"/>
</dbReference>
<proteinExistence type="predicted"/>
<dbReference type="CDD" id="cd22928">
    <property type="entry name" value="HFD_POLE3_DPB4"/>
    <property type="match status" value="1"/>
</dbReference>
<dbReference type="SUPFAM" id="SSF47113">
    <property type="entry name" value="Histone-fold"/>
    <property type="match status" value="1"/>
</dbReference>
<evidence type="ECO:0000313" key="6">
    <source>
        <dbReference type="EMBL" id="KAI6655151.1"/>
    </source>
</evidence>
<dbReference type="GO" id="GO:0031490">
    <property type="term" value="F:chromatin DNA binding"/>
    <property type="evidence" value="ECO:0007669"/>
    <property type="project" value="TreeGrafter"/>
</dbReference>
<accession>A0AAV7K4F9</accession>
<sequence>MASKAEEFSLPMACINRIIKESLPDGTIVSKEAKLALMKATCVFILYSTSVSNEFASKAHRRTLNAEDMFQALEDMELNEFIPDLREMLETNKSSKAKKQTSSRKSKYSEMDPDGDPIESGEVEVMEVEERLQSDDIFSEEPVSGAMGMDNSQKF</sequence>
<gene>
    <name evidence="6" type="ORF">LOD99_2440</name>
</gene>
<evidence type="ECO:0000259" key="5">
    <source>
        <dbReference type="Pfam" id="PF00808"/>
    </source>
</evidence>
<dbReference type="PANTHER" id="PTHR46172:SF1">
    <property type="entry name" value="DNA POLYMERASE EPSILON SUBUNIT 3"/>
    <property type="match status" value="1"/>
</dbReference>
<feature type="compositionally biased region" description="Acidic residues" evidence="4">
    <location>
        <begin position="111"/>
        <end position="127"/>
    </location>
</feature>
<dbReference type="Proteomes" id="UP001165289">
    <property type="component" value="Unassembled WGS sequence"/>
</dbReference>
<organism evidence="6 7">
    <name type="scientific">Oopsacas minuta</name>
    <dbReference type="NCBI Taxonomy" id="111878"/>
    <lineage>
        <taxon>Eukaryota</taxon>
        <taxon>Metazoa</taxon>
        <taxon>Porifera</taxon>
        <taxon>Hexactinellida</taxon>
        <taxon>Hexasterophora</taxon>
        <taxon>Lyssacinosida</taxon>
        <taxon>Leucopsacidae</taxon>
        <taxon>Oopsacas</taxon>
    </lineage>
</organism>
<evidence type="ECO:0000256" key="1">
    <source>
        <dbReference type="ARBA" id="ARBA00004123"/>
    </source>
</evidence>
<dbReference type="EMBL" id="JAKMXF010000210">
    <property type="protein sequence ID" value="KAI6655151.1"/>
    <property type="molecule type" value="Genomic_DNA"/>
</dbReference>
<comment type="caution">
    <text evidence="6">The sequence shown here is derived from an EMBL/GenBank/DDBJ whole genome shotgun (WGS) entry which is preliminary data.</text>
</comment>
<keyword evidence="7" id="KW-1185">Reference proteome</keyword>
<dbReference type="AlphaFoldDB" id="A0AAV7K4F9"/>
<evidence type="ECO:0000313" key="7">
    <source>
        <dbReference type="Proteomes" id="UP001165289"/>
    </source>
</evidence>
<dbReference type="Pfam" id="PF00808">
    <property type="entry name" value="CBFD_NFYB_HMF"/>
    <property type="match status" value="1"/>
</dbReference>
<dbReference type="InterPro" id="IPR003958">
    <property type="entry name" value="CBFA_NFYB_domain"/>
</dbReference>
<evidence type="ECO:0000256" key="4">
    <source>
        <dbReference type="SAM" id="MobiDB-lite"/>
    </source>
</evidence>
<dbReference type="GO" id="GO:0008623">
    <property type="term" value="C:CHRAC"/>
    <property type="evidence" value="ECO:0007669"/>
    <property type="project" value="TreeGrafter"/>
</dbReference>
<dbReference type="GO" id="GO:0031507">
    <property type="term" value="P:heterochromatin formation"/>
    <property type="evidence" value="ECO:0007669"/>
    <property type="project" value="TreeGrafter"/>
</dbReference>
<name>A0AAV7K4F9_9METZ</name>
<dbReference type="GO" id="GO:0008622">
    <property type="term" value="C:epsilon DNA polymerase complex"/>
    <property type="evidence" value="ECO:0007669"/>
    <property type="project" value="TreeGrafter"/>
</dbReference>
<feature type="domain" description="Transcription factor CBF/NF-Y/archaeal histone" evidence="5">
    <location>
        <begin position="9"/>
        <end position="73"/>
    </location>
</feature>
<comment type="subcellular location">
    <subcellularLocation>
        <location evidence="1">Nucleus</location>
    </subcellularLocation>
</comment>
<evidence type="ECO:0000256" key="2">
    <source>
        <dbReference type="ARBA" id="ARBA00023242"/>
    </source>
</evidence>
<dbReference type="PANTHER" id="PTHR46172">
    <property type="entry name" value="DNA POLYMERASE EPSILON SUBUNIT 3"/>
    <property type="match status" value="1"/>
</dbReference>
<dbReference type="InterPro" id="IPR009072">
    <property type="entry name" value="Histone-fold"/>
</dbReference>
<dbReference type="InterPro" id="IPR051377">
    <property type="entry name" value="DNA_Pol-Epsilon_Subunit"/>
</dbReference>
<keyword evidence="2" id="KW-0539">Nucleus</keyword>
<evidence type="ECO:0000256" key="3">
    <source>
        <dbReference type="ARBA" id="ARBA00039793"/>
    </source>
</evidence>
<dbReference type="GO" id="GO:0006272">
    <property type="term" value="P:leading strand elongation"/>
    <property type="evidence" value="ECO:0007669"/>
    <property type="project" value="TreeGrafter"/>
</dbReference>
<reference evidence="6 7" key="1">
    <citation type="journal article" date="2023" name="BMC Biol.">
        <title>The compact genome of the sponge Oopsacas minuta (Hexactinellida) is lacking key metazoan core genes.</title>
        <authorList>
            <person name="Santini S."/>
            <person name="Schenkelaars Q."/>
            <person name="Jourda C."/>
            <person name="Duchesne M."/>
            <person name="Belahbib H."/>
            <person name="Rocher C."/>
            <person name="Selva M."/>
            <person name="Riesgo A."/>
            <person name="Vervoort M."/>
            <person name="Leys S.P."/>
            <person name="Kodjabachian L."/>
            <person name="Le Bivic A."/>
            <person name="Borchiellini C."/>
            <person name="Claverie J.M."/>
            <person name="Renard E."/>
        </authorList>
    </citation>
    <scope>NUCLEOTIDE SEQUENCE [LARGE SCALE GENOMIC DNA]</scope>
    <source>
        <strain evidence="6">SPO-2</strain>
    </source>
</reference>
<feature type="region of interest" description="Disordered" evidence="4">
    <location>
        <begin position="91"/>
        <end position="155"/>
    </location>
</feature>
<dbReference type="GO" id="GO:0006974">
    <property type="term" value="P:DNA damage response"/>
    <property type="evidence" value="ECO:0007669"/>
    <property type="project" value="TreeGrafter"/>
</dbReference>